<sequence>MALHFRKRVLAAERYESAGIFDVNGDGIPDIVSGAFWYEGPDFRRQHRLGTVAAFDEYYDDFSTIPMDVNGDGRLDFITGGWWGNTLRWRENPGVAGQEWPEHIIAETGHIETTRAWDVDGDGELELVPNTPGGPLVVYKLLRDAQGRGTGQFAAHKLKFRGRANDTQGHGLGFGDLAGHGRGDFVLTHGWLEAPARPYEDEWIWHPEFNLGRAPSVPILVVDLNGDGKNELILGEGHAYGLSWWDYTLAADGARTWRRHDIDPLSSQYHDLQWLDIDGDGAPELITGKRFRAHPQGDEGDKDPYGWYVFKWTGECFVKHVIDFGPLGTGKGLGIHFAVADLNGNGRLDVVAPGKDGLVIYYNEGNA</sequence>
<dbReference type="RefSeq" id="WP_220161493.1">
    <property type="nucleotide sequence ID" value="NZ_CP080507.1"/>
</dbReference>
<dbReference type="KEGG" id="ole:K0B96_13945"/>
<organism evidence="2 3">
    <name type="scientific">Horticoccus luteus</name>
    <dbReference type="NCBI Taxonomy" id="2862869"/>
    <lineage>
        <taxon>Bacteria</taxon>
        <taxon>Pseudomonadati</taxon>
        <taxon>Verrucomicrobiota</taxon>
        <taxon>Opitutia</taxon>
        <taxon>Opitutales</taxon>
        <taxon>Opitutaceae</taxon>
        <taxon>Horticoccus</taxon>
    </lineage>
</organism>
<dbReference type="Gene3D" id="2.130.10.130">
    <property type="entry name" value="Integrin alpha, N-terminal"/>
    <property type="match status" value="1"/>
</dbReference>
<keyword evidence="1" id="KW-0732">Signal</keyword>
<dbReference type="Pfam" id="PF13517">
    <property type="entry name" value="FG-GAP_3"/>
    <property type="match status" value="2"/>
</dbReference>
<dbReference type="Proteomes" id="UP000825051">
    <property type="component" value="Chromosome"/>
</dbReference>
<dbReference type="InterPro" id="IPR028994">
    <property type="entry name" value="Integrin_alpha_N"/>
</dbReference>
<dbReference type="SUPFAM" id="SSF69318">
    <property type="entry name" value="Integrin alpha N-terminal domain"/>
    <property type="match status" value="1"/>
</dbReference>
<evidence type="ECO:0000313" key="3">
    <source>
        <dbReference type="Proteomes" id="UP000825051"/>
    </source>
</evidence>
<proteinExistence type="predicted"/>
<accession>A0A8F9TSG1</accession>
<evidence type="ECO:0000313" key="2">
    <source>
        <dbReference type="EMBL" id="QYM78389.1"/>
    </source>
</evidence>
<dbReference type="AlphaFoldDB" id="A0A8F9TSG1"/>
<reference evidence="2" key="1">
    <citation type="submission" date="2021-08" db="EMBL/GenBank/DDBJ databases">
        <title>Genome of a novel bacterium of the phylum Verrucomicrobia, Oleiharenicola sp. KSB-15.</title>
        <authorList>
            <person name="Chung J.-H."/>
            <person name="Ahn J.-H."/>
            <person name="Yoon Y."/>
            <person name="Kim D.-Y."/>
            <person name="An S.-H."/>
            <person name="Park I."/>
            <person name="Yeon J."/>
        </authorList>
    </citation>
    <scope>NUCLEOTIDE SEQUENCE</scope>
    <source>
        <strain evidence="2">KSB-15</strain>
    </source>
</reference>
<dbReference type="EMBL" id="CP080507">
    <property type="protein sequence ID" value="QYM78389.1"/>
    <property type="molecule type" value="Genomic_DNA"/>
</dbReference>
<dbReference type="PANTHER" id="PTHR44103:SF1">
    <property type="entry name" value="PROPROTEIN CONVERTASE P"/>
    <property type="match status" value="1"/>
</dbReference>
<evidence type="ECO:0000256" key="1">
    <source>
        <dbReference type="ARBA" id="ARBA00022729"/>
    </source>
</evidence>
<gene>
    <name evidence="2" type="ORF">K0B96_13945</name>
</gene>
<dbReference type="InterPro" id="IPR013517">
    <property type="entry name" value="FG-GAP"/>
</dbReference>
<keyword evidence="3" id="KW-1185">Reference proteome</keyword>
<dbReference type="PANTHER" id="PTHR44103">
    <property type="entry name" value="PROPROTEIN CONVERTASE P"/>
    <property type="match status" value="1"/>
</dbReference>
<name>A0A8F9TSG1_9BACT</name>
<protein>
    <submittedName>
        <fullName evidence="2">VCBS repeat-containing protein</fullName>
    </submittedName>
</protein>